<protein>
    <submittedName>
        <fullName evidence="1">Uncharacterized protein</fullName>
    </submittedName>
</protein>
<name>A0A6N2N8I7_SALVM</name>
<dbReference type="AlphaFoldDB" id="A0A6N2N8I7"/>
<proteinExistence type="predicted"/>
<dbReference type="EMBL" id="CAADRP010002151">
    <property type="protein sequence ID" value="VFU62302.1"/>
    <property type="molecule type" value="Genomic_DNA"/>
</dbReference>
<gene>
    <name evidence="1" type="ORF">SVIM_LOCUS470935</name>
</gene>
<organism evidence="1">
    <name type="scientific">Salix viminalis</name>
    <name type="common">Common osier</name>
    <name type="synonym">Basket willow</name>
    <dbReference type="NCBI Taxonomy" id="40686"/>
    <lineage>
        <taxon>Eukaryota</taxon>
        <taxon>Viridiplantae</taxon>
        <taxon>Streptophyta</taxon>
        <taxon>Embryophyta</taxon>
        <taxon>Tracheophyta</taxon>
        <taxon>Spermatophyta</taxon>
        <taxon>Magnoliopsida</taxon>
        <taxon>eudicotyledons</taxon>
        <taxon>Gunneridae</taxon>
        <taxon>Pentapetalae</taxon>
        <taxon>rosids</taxon>
        <taxon>fabids</taxon>
        <taxon>Malpighiales</taxon>
        <taxon>Salicaceae</taxon>
        <taxon>Saliceae</taxon>
        <taxon>Salix</taxon>
    </lineage>
</organism>
<accession>A0A6N2N8I7</accession>
<reference evidence="1" key="1">
    <citation type="submission" date="2019-03" db="EMBL/GenBank/DDBJ databases">
        <authorList>
            <person name="Mank J."/>
            <person name="Almeida P."/>
        </authorList>
    </citation>
    <scope>NUCLEOTIDE SEQUENCE</scope>
    <source>
        <strain evidence="1">78183</strain>
    </source>
</reference>
<sequence>MDGEILFGRELTVVFAEENRKKPAEMRARDPADDTLIAGALHHQAMDEVILVYSLRRRHYSRSAPSLMKLDLLSSNM</sequence>
<evidence type="ECO:0000313" key="1">
    <source>
        <dbReference type="EMBL" id="VFU62302.1"/>
    </source>
</evidence>